<dbReference type="InterPro" id="IPR038595">
    <property type="entry name" value="LOR_sf"/>
</dbReference>
<evidence type="ECO:0000313" key="3">
    <source>
        <dbReference type="EMBL" id="GES27578.1"/>
    </source>
</evidence>
<dbReference type="Pfam" id="PF10708">
    <property type="entry name" value="DUF2510"/>
    <property type="match status" value="1"/>
</dbReference>
<dbReference type="PANTHER" id="PTHR23248">
    <property type="entry name" value="PHOSPHOLIPID SCRAMBLASE-RELATED"/>
    <property type="match status" value="1"/>
</dbReference>
<dbReference type="Gene3D" id="2.40.160.200">
    <property type="entry name" value="LURP1-related"/>
    <property type="match status" value="1"/>
</dbReference>
<evidence type="ECO:0000313" key="4">
    <source>
        <dbReference type="Proteomes" id="UP000325598"/>
    </source>
</evidence>
<dbReference type="InterPro" id="IPR025659">
    <property type="entry name" value="Tubby-like_C"/>
</dbReference>
<accession>A0A5J4LAB2</accession>
<dbReference type="InterPro" id="IPR018929">
    <property type="entry name" value="DUF2510"/>
</dbReference>
<keyword evidence="4" id="KW-1185">Reference proteome</keyword>
<sequence>MPGMTNANIPAGWYADPQGTPHQLRWWDGSQWTEHTHPGQQPAAPDRGPAAQPAPQHSAPQPAPQQQAGPQAHQQPAQQQPLQKSAPQQPVPQQSAPHQQAPGQAPYPGQQQGAAPYGQQGYGYPQQAPGQQVPGHPAPGRPMQQPYGQQPMPGAQAGAVQQQVHHQAGVAPGGPGGGTLFTEPVLVVNQKAKLIEVTNEYGVFDQHGNTIGAVVQVGQSTAKKVLRVVSSLDQYMTHKLEIRDAHGRPQLVLTRPAKIIKSKVIVQRPDGSPVGEIVQQNAIGKINFAMMVNGQQIGAIKAENWRAWNFAIVDHADTEVARITKTWEGLAKTMFTSADNYVLQIHHQLPDPLLSLVVATALTVDTALKQDARGLG</sequence>
<evidence type="ECO:0000259" key="2">
    <source>
        <dbReference type="Pfam" id="PF10708"/>
    </source>
</evidence>
<dbReference type="GO" id="GO:0017128">
    <property type="term" value="F:phospholipid scramblase activity"/>
    <property type="evidence" value="ECO:0007669"/>
    <property type="project" value="InterPro"/>
</dbReference>
<feature type="region of interest" description="Disordered" evidence="1">
    <location>
        <begin position="1"/>
        <end position="176"/>
    </location>
</feature>
<dbReference type="Proteomes" id="UP000325598">
    <property type="component" value="Unassembled WGS sequence"/>
</dbReference>
<dbReference type="AlphaFoldDB" id="A0A5J4LAB2"/>
<organism evidence="3 4">
    <name type="scientific">Streptomyces angustmyceticus</name>
    <dbReference type="NCBI Taxonomy" id="285578"/>
    <lineage>
        <taxon>Bacteria</taxon>
        <taxon>Bacillati</taxon>
        <taxon>Actinomycetota</taxon>
        <taxon>Actinomycetes</taxon>
        <taxon>Kitasatosporales</taxon>
        <taxon>Streptomycetaceae</taxon>
        <taxon>Streptomyces</taxon>
    </lineage>
</organism>
<feature type="compositionally biased region" description="Low complexity" evidence="1">
    <location>
        <begin position="141"/>
        <end position="170"/>
    </location>
</feature>
<proteinExistence type="predicted"/>
<dbReference type="InterPro" id="IPR005552">
    <property type="entry name" value="Scramblase"/>
</dbReference>
<gene>
    <name evidence="3" type="ORF">San01_00640</name>
</gene>
<dbReference type="Pfam" id="PF03803">
    <property type="entry name" value="Scramblase"/>
    <property type="match status" value="1"/>
</dbReference>
<name>A0A5J4LAB2_9ACTN</name>
<dbReference type="GO" id="GO:0005886">
    <property type="term" value="C:plasma membrane"/>
    <property type="evidence" value="ECO:0007669"/>
    <property type="project" value="TreeGrafter"/>
</dbReference>
<evidence type="ECO:0000256" key="1">
    <source>
        <dbReference type="SAM" id="MobiDB-lite"/>
    </source>
</evidence>
<dbReference type="EMBL" id="BLAG01000004">
    <property type="protein sequence ID" value="GES27578.1"/>
    <property type="molecule type" value="Genomic_DNA"/>
</dbReference>
<comment type="caution">
    <text evidence="3">The sequence shown here is derived from an EMBL/GenBank/DDBJ whole genome shotgun (WGS) entry which is preliminary data.</text>
</comment>
<dbReference type="SUPFAM" id="SSF54518">
    <property type="entry name" value="Tubby C-terminal domain-like"/>
    <property type="match status" value="1"/>
</dbReference>
<reference evidence="3 4" key="1">
    <citation type="submission" date="2019-10" db="EMBL/GenBank/DDBJ databases">
        <title>Whole genome shotgun sequence of Streptomyces angustmyceticus NBRC 3934.</title>
        <authorList>
            <person name="Hosoyama A."/>
            <person name="Ichikawa N."/>
            <person name="Kimura A."/>
            <person name="Kitahashi Y."/>
            <person name="Komaki H."/>
            <person name="Uohara A."/>
        </authorList>
    </citation>
    <scope>NUCLEOTIDE SEQUENCE [LARGE SCALE GENOMIC DNA]</scope>
    <source>
        <strain evidence="3 4">NBRC 3934</strain>
    </source>
</reference>
<dbReference type="PANTHER" id="PTHR23248:SF9">
    <property type="entry name" value="PHOSPHOLIPID SCRAMBLASE"/>
    <property type="match status" value="1"/>
</dbReference>
<feature type="compositionally biased region" description="Low complexity" evidence="1">
    <location>
        <begin position="49"/>
        <end position="135"/>
    </location>
</feature>
<protein>
    <recommendedName>
        <fullName evidence="2">DUF2510 domain-containing protein</fullName>
    </recommendedName>
</protein>
<feature type="domain" description="DUF2510" evidence="2">
    <location>
        <begin position="11"/>
        <end position="44"/>
    </location>
</feature>